<comment type="caution">
    <text evidence="3">The sequence shown here is derived from an EMBL/GenBank/DDBJ whole genome shotgun (WGS) entry which is preliminary data.</text>
</comment>
<dbReference type="Proteomes" id="UP000267035">
    <property type="component" value="Unassembled WGS sequence"/>
</dbReference>
<dbReference type="AlphaFoldDB" id="A0A3M6QI07"/>
<evidence type="ECO:0000313" key="3">
    <source>
        <dbReference type="EMBL" id="RMX02724.1"/>
    </source>
</evidence>
<evidence type="ECO:0000313" key="5">
    <source>
        <dbReference type="Proteomes" id="UP000267521"/>
    </source>
</evidence>
<organism evidence="3 4">
    <name type="scientific">Allofranklinella schreckenbergeri</name>
    <dbReference type="NCBI Taxonomy" id="1076744"/>
    <lineage>
        <taxon>Bacteria</taxon>
        <taxon>Pseudomonadati</taxon>
        <taxon>Pseudomonadota</taxon>
        <taxon>Betaproteobacteria</taxon>
        <taxon>Burkholderiales</taxon>
        <taxon>Comamonadaceae</taxon>
        <taxon>Allofranklinella</taxon>
    </lineage>
</organism>
<protein>
    <recommendedName>
        <fullName evidence="6">General secretion pathway protein GspK</fullName>
    </recommendedName>
</protein>
<dbReference type="Proteomes" id="UP000267521">
    <property type="component" value="Unassembled WGS sequence"/>
</dbReference>
<gene>
    <name evidence="3" type="ORF">EBQ25_00370</name>
    <name evidence="2" type="ORF">EBQ26_08460</name>
</gene>
<dbReference type="EMBL" id="RDQL01000001">
    <property type="protein sequence ID" value="RMX02724.1"/>
    <property type="molecule type" value="Genomic_DNA"/>
</dbReference>
<accession>A0A3M6QI07</accession>
<feature type="transmembrane region" description="Helical" evidence="1">
    <location>
        <begin position="12"/>
        <end position="33"/>
    </location>
</feature>
<evidence type="ECO:0008006" key="6">
    <source>
        <dbReference type="Google" id="ProtNLM"/>
    </source>
</evidence>
<proteinExistence type="predicted"/>
<keyword evidence="1" id="KW-0472">Membrane</keyword>
<keyword evidence="4" id="KW-1185">Reference proteome</keyword>
<evidence type="ECO:0000313" key="4">
    <source>
        <dbReference type="Proteomes" id="UP000267035"/>
    </source>
</evidence>
<evidence type="ECO:0000256" key="1">
    <source>
        <dbReference type="SAM" id="Phobius"/>
    </source>
</evidence>
<dbReference type="RefSeq" id="WP_122238575.1">
    <property type="nucleotide sequence ID" value="NZ_RDQL01000001.1"/>
</dbReference>
<accession>A0A3M6Q384</accession>
<keyword evidence="1" id="KW-0812">Transmembrane</keyword>
<dbReference type="InterPro" id="IPR038072">
    <property type="entry name" value="GspK_central_sf"/>
</dbReference>
<keyword evidence="1" id="KW-1133">Transmembrane helix</keyword>
<reference evidence="4 5" key="1">
    <citation type="submission" date="2018-10" db="EMBL/GenBank/DDBJ databases">
        <title>Comamonadaceae CDC group NO-1 genome sequencing and assembly.</title>
        <authorList>
            <person name="Bernier A.-M."/>
            <person name="Bernard K."/>
        </authorList>
    </citation>
    <scope>NUCLEOTIDE SEQUENCE [LARGE SCALE GENOMIC DNA]</scope>
    <source>
        <strain evidence="3 4">NML161473</strain>
        <strain evidence="2 5">NML970147</strain>
    </source>
</reference>
<evidence type="ECO:0000313" key="2">
    <source>
        <dbReference type="EMBL" id="RMW97677.1"/>
    </source>
</evidence>
<sequence length="261" mass="28547">MRSGAHWRCQRGIALMAVLWVVAILSLITVGLVQAVRTEVRIVGLDRQRVQAQALGEAAIALAAQQIGALQQDQPEQNIFQLEVEFAGQRMPVHAQPLAGLVSLPSAPRDVLAPVLQHAGGLSQDAALEMAERIVQWRISPTEHGATRGIAAPEDLLQVPGVSYDLYARVAPFVTASRRGTGLDLRAASPELLAMFGLQPGQLPAGQRRQAHHLFRFTAQVEVGQTRFEVRKDMQVNNQPGLSGMYWQTFESQIKVTDSLR</sequence>
<dbReference type="SUPFAM" id="SSF158544">
    <property type="entry name" value="GspK insert domain-like"/>
    <property type="match status" value="1"/>
</dbReference>
<dbReference type="EMBL" id="RDQM01000009">
    <property type="protein sequence ID" value="RMW97677.1"/>
    <property type="molecule type" value="Genomic_DNA"/>
</dbReference>
<name>A0A3M6QI07_9BURK</name>